<dbReference type="Gene3D" id="3.30.565.10">
    <property type="entry name" value="Histidine kinase-like ATPase, C-terminal domain"/>
    <property type="match status" value="1"/>
</dbReference>
<evidence type="ECO:0000256" key="2">
    <source>
        <dbReference type="ARBA" id="ARBA00022777"/>
    </source>
</evidence>
<feature type="transmembrane region" description="Helical" evidence="4">
    <location>
        <begin position="217"/>
        <end position="237"/>
    </location>
</feature>
<reference evidence="7 8" key="1">
    <citation type="submission" date="2016-10" db="EMBL/GenBank/DDBJ databases">
        <authorList>
            <person name="de Groot N.N."/>
        </authorList>
    </citation>
    <scope>NUCLEOTIDE SEQUENCE [LARGE SCALE GENOMIC DNA]</scope>
    <source>
        <strain>J11</strain>
        <strain evidence="8">PG 39</strain>
    </source>
</reference>
<name>A0A1I2PNV1_9CORY</name>
<protein>
    <submittedName>
        <fullName evidence="7">Phage shock protein C (PspC) family protein</fullName>
    </submittedName>
</protein>
<dbReference type="PANTHER" id="PTHR24421:SF61">
    <property type="entry name" value="OXYGEN SENSOR HISTIDINE KINASE NREB"/>
    <property type="match status" value="1"/>
</dbReference>
<accession>A0A1I2PNV1</accession>
<keyword evidence="3" id="KW-0902">Two-component regulatory system</keyword>
<keyword evidence="2" id="KW-0418">Kinase</keyword>
<feature type="transmembrane region" description="Helical" evidence="4">
    <location>
        <begin position="44"/>
        <end position="66"/>
    </location>
</feature>
<keyword evidence="1" id="KW-0808">Transferase</keyword>
<evidence type="ECO:0000313" key="8">
    <source>
        <dbReference type="Proteomes" id="UP000199065"/>
    </source>
</evidence>
<keyword evidence="4" id="KW-0472">Membrane</keyword>
<feature type="domain" description="Phage shock protein PspC N-terminal" evidence="6">
    <location>
        <begin position="17"/>
        <end position="72"/>
    </location>
</feature>
<dbReference type="Pfam" id="PF02518">
    <property type="entry name" value="HATPase_c"/>
    <property type="match status" value="1"/>
</dbReference>
<feature type="transmembrane region" description="Helical" evidence="4">
    <location>
        <begin position="189"/>
        <end position="211"/>
    </location>
</feature>
<feature type="transmembrane region" description="Helical" evidence="4">
    <location>
        <begin position="158"/>
        <end position="177"/>
    </location>
</feature>
<dbReference type="InterPro" id="IPR003594">
    <property type="entry name" value="HATPase_dom"/>
</dbReference>
<evidence type="ECO:0000259" key="5">
    <source>
        <dbReference type="Pfam" id="PF02518"/>
    </source>
</evidence>
<feature type="transmembrane region" description="Helical" evidence="4">
    <location>
        <begin position="132"/>
        <end position="152"/>
    </location>
</feature>
<evidence type="ECO:0000256" key="1">
    <source>
        <dbReference type="ARBA" id="ARBA00022679"/>
    </source>
</evidence>
<keyword evidence="8" id="KW-1185">Reference proteome</keyword>
<dbReference type="OrthoDB" id="3534856at2"/>
<keyword evidence="4" id="KW-0812">Transmembrane</keyword>
<dbReference type="InterPro" id="IPR036890">
    <property type="entry name" value="HATPase_C_sf"/>
</dbReference>
<dbReference type="Proteomes" id="UP000199065">
    <property type="component" value="Unassembled WGS sequence"/>
</dbReference>
<dbReference type="InterPro" id="IPR007168">
    <property type="entry name" value="Phageshock_PspC_N"/>
</dbReference>
<dbReference type="GO" id="GO:0016301">
    <property type="term" value="F:kinase activity"/>
    <property type="evidence" value="ECO:0007669"/>
    <property type="project" value="UniProtKB-KW"/>
</dbReference>
<evidence type="ECO:0000313" key="7">
    <source>
        <dbReference type="EMBL" id="SFG17925.1"/>
    </source>
</evidence>
<dbReference type="Pfam" id="PF04024">
    <property type="entry name" value="PspC"/>
    <property type="match status" value="1"/>
</dbReference>
<evidence type="ECO:0000259" key="6">
    <source>
        <dbReference type="Pfam" id="PF04024"/>
    </source>
</evidence>
<gene>
    <name evidence="7" type="ORF">SAMN05660282_00161</name>
</gene>
<dbReference type="SUPFAM" id="SSF55874">
    <property type="entry name" value="ATPase domain of HSP90 chaperone/DNA topoisomerase II/histidine kinase"/>
    <property type="match status" value="1"/>
</dbReference>
<dbReference type="STRING" id="185761.SAMN05660282_00161"/>
<dbReference type="GO" id="GO:0000160">
    <property type="term" value="P:phosphorelay signal transduction system"/>
    <property type="evidence" value="ECO:0007669"/>
    <property type="project" value="UniProtKB-KW"/>
</dbReference>
<keyword evidence="4" id="KW-1133">Transmembrane helix</keyword>
<organism evidence="7 8">
    <name type="scientific">Corynebacterium spheniscorum</name>
    <dbReference type="NCBI Taxonomy" id="185761"/>
    <lineage>
        <taxon>Bacteria</taxon>
        <taxon>Bacillati</taxon>
        <taxon>Actinomycetota</taxon>
        <taxon>Actinomycetes</taxon>
        <taxon>Mycobacteriales</taxon>
        <taxon>Corynebacteriaceae</taxon>
        <taxon>Corynebacterium</taxon>
    </lineage>
</organism>
<evidence type="ECO:0000256" key="4">
    <source>
        <dbReference type="SAM" id="Phobius"/>
    </source>
</evidence>
<sequence length="439" mass="47432">MSALQPYALQRVEPYPRLYRSRSNKVLAGVAGGLADHFHLGTRVVRMGIVLSVLLGGIGLPLYALLWMMTPPKPFNYEHENTRKSLIQAPAQAQLPGRPDVAEPTGLGQEVQPLEPAVLVPERNHLSYGKRLAWLALGVGALGVGNLFIGATQGLTRFGITPLVLLAAGAWAAWSAYDMHGTRDKLTKNALLFGGLSAIMGSVVLFSAPWYGPGVHGVLVSLSVVLLSVVGVALVAIPPALRMRDSFAEEQAAKAAADERAEIASHLHDSVLQTLTLIQKRSEDQREVVRLARSQERELRQWLFEPEEKHRNTIFGTVEQACAEVEELTGLGLTPVTVGTDTLITENTQAAILAAREAMMNVAKHAGVDSADVYAEILAGEFGIYVRDRGCGFDPEDIPDDRHGLRDSVYERVEKVGGTVEIHSAPGEGSEVEIRVPVS</sequence>
<dbReference type="CDD" id="cd16917">
    <property type="entry name" value="HATPase_UhpB-NarQ-NarX-like"/>
    <property type="match status" value="1"/>
</dbReference>
<dbReference type="InterPro" id="IPR050482">
    <property type="entry name" value="Sensor_HK_TwoCompSys"/>
</dbReference>
<dbReference type="RefSeq" id="WP_092283432.1">
    <property type="nucleotide sequence ID" value="NZ_FOPJ01000001.1"/>
</dbReference>
<dbReference type="PANTHER" id="PTHR24421">
    <property type="entry name" value="NITRATE/NITRITE SENSOR PROTEIN NARX-RELATED"/>
    <property type="match status" value="1"/>
</dbReference>
<dbReference type="AlphaFoldDB" id="A0A1I2PNV1"/>
<proteinExistence type="predicted"/>
<dbReference type="EMBL" id="FOPJ01000001">
    <property type="protein sequence ID" value="SFG17925.1"/>
    <property type="molecule type" value="Genomic_DNA"/>
</dbReference>
<feature type="domain" description="Histidine kinase/HSP90-like ATPase" evidence="5">
    <location>
        <begin position="353"/>
        <end position="438"/>
    </location>
</feature>
<evidence type="ECO:0000256" key="3">
    <source>
        <dbReference type="ARBA" id="ARBA00023012"/>
    </source>
</evidence>